<dbReference type="PANTHER" id="PTHR43143:SF4">
    <property type="entry name" value="CALCINEURIN-LIKE PHOSPHOESTERASE DOMAIN-CONTAINING PROTEIN"/>
    <property type="match status" value="1"/>
</dbReference>
<accession>A0A0G4H8L3</accession>
<feature type="chain" id="PRO_5005191077" evidence="2">
    <location>
        <begin position="21"/>
        <end position="572"/>
    </location>
</feature>
<evidence type="ECO:0000256" key="1">
    <source>
        <dbReference type="SAM" id="MobiDB-lite"/>
    </source>
</evidence>
<dbReference type="PANTHER" id="PTHR43143">
    <property type="entry name" value="METALLOPHOSPHOESTERASE, CALCINEURIN SUPERFAMILY"/>
    <property type="match status" value="1"/>
</dbReference>
<dbReference type="SUPFAM" id="SSF56300">
    <property type="entry name" value="Metallo-dependent phosphatases"/>
    <property type="match status" value="1"/>
</dbReference>
<proteinExistence type="predicted"/>
<dbReference type="InterPro" id="IPR051918">
    <property type="entry name" value="STPP_CPPED1"/>
</dbReference>
<protein>
    <submittedName>
        <fullName evidence="3">Uncharacterized protein</fullName>
    </submittedName>
</protein>
<dbReference type="InterPro" id="IPR029052">
    <property type="entry name" value="Metallo-depent_PP-like"/>
</dbReference>
<sequence>MRFLVRFCWPLCLLSTVVPAFRPPFLLRTQTRDPSGRIGSVSSLHGTPVKGEEDEFTVAVLGDLHLDPRYMEDHIEGRQQLQGILCASPSPCVVSLGDLGESKSVDQTEQIFSGTSASFRLASAYLNSYGYPFEVITGNHDLEGMDEFSTDGANLEAFCNILGKPKPYFKREVANKTLLIGLATTAFRDAVYSSHEVYVDDEQLRWFEETLKSCPASDGWRVFVFSHAPPTGSGLRVVQALHVVNGCCWLNHSKSNAGRFIELVKEHRCIKAWFSGHFHLGQDYQDSITFPDGDRRGSCVFAQTGVMGSRSSRDKRRQSRLIRGNRKGFTISTIDHGEPGRRGGGKGTEEATERLDVTVSFEDSSTESVIFAHPPEQMQDTEGWMQVYKPMEDDGCYVDDIYSPENLCNAGQDGAVCWWHMACGRVLGVHNGIVLEYDSTTLAPLGLVVSEDELRGKQLAIVNVTRFDKKETLEETAESLERTQEVRSSSVCEQEQEQAVVLYDEKCNALVVQPNEDGSYWRKLVRNKVIRMREKRRERAAAEFLAGLREEAHRTGLAEPCQFHVKSLRGPK</sequence>
<feature type="signal peptide" evidence="2">
    <location>
        <begin position="1"/>
        <end position="20"/>
    </location>
</feature>
<name>A0A0G4H8L3_9ALVE</name>
<keyword evidence="2" id="KW-0732">Signal</keyword>
<dbReference type="Gene3D" id="3.60.21.10">
    <property type="match status" value="1"/>
</dbReference>
<dbReference type="EMBL" id="CDMZ01002006">
    <property type="protein sequence ID" value="CEM40279.1"/>
    <property type="molecule type" value="Genomic_DNA"/>
</dbReference>
<evidence type="ECO:0000256" key="2">
    <source>
        <dbReference type="SAM" id="SignalP"/>
    </source>
</evidence>
<dbReference type="VEuPathDB" id="CryptoDB:Cvel_5898"/>
<gene>
    <name evidence="3" type="ORF">Cvel_5898</name>
</gene>
<dbReference type="AlphaFoldDB" id="A0A0G4H8L3"/>
<reference evidence="3" key="1">
    <citation type="submission" date="2014-11" db="EMBL/GenBank/DDBJ databases">
        <authorList>
            <person name="Otto D Thomas"/>
            <person name="Naeem Raeece"/>
        </authorList>
    </citation>
    <scope>NUCLEOTIDE SEQUENCE</scope>
</reference>
<feature type="compositionally biased region" description="Basic and acidic residues" evidence="1">
    <location>
        <begin position="335"/>
        <end position="351"/>
    </location>
</feature>
<organism evidence="3">
    <name type="scientific">Chromera velia CCMP2878</name>
    <dbReference type="NCBI Taxonomy" id="1169474"/>
    <lineage>
        <taxon>Eukaryota</taxon>
        <taxon>Sar</taxon>
        <taxon>Alveolata</taxon>
        <taxon>Colpodellida</taxon>
        <taxon>Chromeraceae</taxon>
        <taxon>Chromera</taxon>
    </lineage>
</organism>
<feature type="region of interest" description="Disordered" evidence="1">
    <location>
        <begin position="332"/>
        <end position="351"/>
    </location>
</feature>
<evidence type="ECO:0000313" key="3">
    <source>
        <dbReference type="EMBL" id="CEM40279.1"/>
    </source>
</evidence>